<keyword evidence="3" id="KW-1185">Reference proteome</keyword>
<reference evidence="2" key="1">
    <citation type="submission" date="2021-06" db="EMBL/GenBank/DDBJ databases">
        <title>Comparative genomics, transcriptomics and evolutionary studies reveal genomic signatures of adaptation to plant cell wall in hemibiotrophic fungi.</title>
        <authorList>
            <consortium name="DOE Joint Genome Institute"/>
            <person name="Baroncelli R."/>
            <person name="Diaz J.F."/>
            <person name="Benocci T."/>
            <person name="Peng M."/>
            <person name="Battaglia E."/>
            <person name="Haridas S."/>
            <person name="Andreopoulos W."/>
            <person name="Labutti K."/>
            <person name="Pangilinan J."/>
            <person name="Floch G.L."/>
            <person name="Makela M.R."/>
            <person name="Henrissat B."/>
            <person name="Grigoriev I.V."/>
            <person name="Crouch J.A."/>
            <person name="De Vries R.P."/>
            <person name="Sukno S.A."/>
            <person name="Thon M.R."/>
        </authorList>
    </citation>
    <scope>NUCLEOTIDE SEQUENCE</scope>
    <source>
        <strain evidence="2">CBS 193.32</strain>
    </source>
</reference>
<dbReference type="Proteomes" id="UP001224890">
    <property type="component" value="Unassembled WGS sequence"/>
</dbReference>
<proteinExistence type="predicted"/>
<evidence type="ECO:0000313" key="3">
    <source>
        <dbReference type="Proteomes" id="UP001224890"/>
    </source>
</evidence>
<feature type="signal peptide" evidence="1">
    <location>
        <begin position="1"/>
        <end position="22"/>
    </location>
</feature>
<dbReference type="RefSeq" id="XP_060431438.1">
    <property type="nucleotide sequence ID" value="XM_060581272.1"/>
</dbReference>
<evidence type="ECO:0000256" key="1">
    <source>
        <dbReference type="SAM" id="SignalP"/>
    </source>
</evidence>
<keyword evidence="1" id="KW-0732">Signal</keyword>
<gene>
    <name evidence="2" type="ORF">BDP55DRAFT_85441</name>
</gene>
<dbReference type="EMBL" id="JAHMHR010000014">
    <property type="protein sequence ID" value="KAK1687743.1"/>
    <property type="molecule type" value="Genomic_DNA"/>
</dbReference>
<accession>A0AAJ0AQ89</accession>
<sequence length="103" mass="10988">MAPIPTPCLVLLLLLLPQLVTFTAVLSLFGSPGTNTYSSPLCMAPIHHPYRRAPHLRQTNSLVPECSVRGAGNANPSQITDNTECITPERCVGLTAAFSSSQI</sequence>
<organism evidence="2 3">
    <name type="scientific">Colletotrichum godetiae</name>
    <dbReference type="NCBI Taxonomy" id="1209918"/>
    <lineage>
        <taxon>Eukaryota</taxon>
        <taxon>Fungi</taxon>
        <taxon>Dikarya</taxon>
        <taxon>Ascomycota</taxon>
        <taxon>Pezizomycotina</taxon>
        <taxon>Sordariomycetes</taxon>
        <taxon>Hypocreomycetidae</taxon>
        <taxon>Glomerellales</taxon>
        <taxon>Glomerellaceae</taxon>
        <taxon>Colletotrichum</taxon>
        <taxon>Colletotrichum acutatum species complex</taxon>
    </lineage>
</organism>
<comment type="caution">
    <text evidence="2">The sequence shown here is derived from an EMBL/GenBank/DDBJ whole genome shotgun (WGS) entry which is preliminary data.</text>
</comment>
<name>A0AAJ0AQ89_9PEZI</name>
<dbReference type="AlphaFoldDB" id="A0AAJ0AQ89"/>
<protein>
    <submittedName>
        <fullName evidence="2">Uncharacterized protein</fullName>
    </submittedName>
</protein>
<dbReference type="GeneID" id="85465798"/>
<feature type="chain" id="PRO_5042565988" evidence="1">
    <location>
        <begin position="23"/>
        <end position="103"/>
    </location>
</feature>
<evidence type="ECO:0000313" key="2">
    <source>
        <dbReference type="EMBL" id="KAK1687743.1"/>
    </source>
</evidence>